<dbReference type="NCBIfam" id="TIGR00901">
    <property type="entry name" value="2A0125"/>
    <property type="match status" value="1"/>
</dbReference>
<comment type="subcellular location">
    <subcellularLocation>
        <location evidence="1">Membrane</location>
        <topology evidence="1">Multi-pass membrane protein</topology>
    </subcellularLocation>
</comment>
<comment type="similarity">
    <text evidence="2">Belongs to the major facilitator superfamily.</text>
</comment>
<keyword evidence="5 7" id="KW-1133">Transmembrane helix</keyword>
<feature type="transmembrane region" description="Helical" evidence="7">
    <location>
        <begin position="337"/>
        <end position="360"/>
    </location>
</feature>
<feature type="transmembrane region" description="Helical" evidence="7">
    <location>
        <begin position="25"/>
        <end position="49"/>
    </location>
</feature>
<feature type="transmembrane region" description="Helical" evidence="7">
    <location>
        <begin position="367"/>
        <end position="388"/>
    </location>
</feature>
<reference evidence="8 9" key="1">
    <citation type="submission" date="2020-03" db="EMBL/GenBank/DDBJ databases">
        <title>Genomic Encyclopedia of Type Strains, Phase IV (KMG-IV): sequencing the most valuable type-strain genomes for metagenomic binning, comparative biology and taxonomic classification.</title>
        <authorList>
            <person name="Goeker M."/>
        </authorList>
    </citation>
    <scope>NUCLEOTIDE SEQUENCE [LARGE SCALE GENOMIC DNA]</scope>
    <source>
        <strain evidence="8 9">DSM 27651</strain>
    </source>
</reference>
<feature type="transmembrane region" description="Helical" evidence="7">
    <location>
        <begin position="188"/>
        <end position="211"/>
    </location>
</feature>
<evidence type="ECO:0000256" key="2">
    <source>
        <dbReference type="ARBA" id="ARBA00008335"/>
    </source>
</evidence>
<dbReference type="PANTHER" id="PTHR12778">
    <property type="entry name" value="SOLUTE CARRIER FAMILY 33 ACETYL-COA TRANSPORTER -RELATED"/>
    <property type="match status" value="1"/>
</dbReference>
<dbReference type="InterPro" id="IPR011701">
    <property type="entry name" value="MFS"/>
</dbReference>
<evidence type="ECO:0000256" key="5">
    <source>
        <dbReference type="ARBA" id="ARBA00022989"/>
    </source>
</evidence>
<evidence type="ECO:0000256" key="7">
    <source>
        <dbReference type="SAM" id="Phobius"/>
    </source>
</evidence>
<proteinExistence type="inferred from homology"/>
<protein>
    <submittedName>
        <fullName evidence="8">PAT family beta-lactamase induction signal transducer AmpG</fullName>
    </submittedName>
</protein>
<gene>
    <name evidence="8" type="ORF">GGR88_001060</name>
</gene>
<feature type="transmembrane region" description="Helical" evidence="7">
    <location>
        <begin position="312"/>
        <end position="331"/>
    </location>
</feature>
<feature type="transmembrane region" description="Helical" evidence="7">
    <location>
        <begin position="120"/>
        <end position="143"/>
    </location>
</feature>
<organism evidence="8 9">
    <name type="scientific">Sphingomonas jejuensis</name>
    <dbReference type="NCBI Taxonomy" id="904715"/>
    <lineage>
        <taxon>Bacteria</taxon>
        <taxon>Pseudomonadati</taxon>
        <taxon>Pseudomonadota</taxon>
        <taxon>Alphaproteobacteria</taxon>
        <taxon>Sphingomonadales</taxon>
        <taxon>Sphingomonadaceae</taxon>
        <taxon>Sphingomonas</taxon>
    </lineage>
</organism>
<dbReference type="InterPro" id="IPR004752">
    <property type="entry name" value="AmpG_permease/AT-1"/>
</dbReference>
<dbReference type="Gene3D" id="1.20.1250.20">
    <property type="entry name" value="MFS general substrate transporter like domains"/>
    <property type="match status" value="1"/>
</dbReference>
<keyword evidence="6 7" id="KW-0472">Membrane</keyword>
<dbReference type="Proteomes" id="UP000734218">
    <property type="component" value="Unassembled WGS sequence"/>
</dbReference>
<evidence type="ECO:0000256" key="3">
    <source>
        <dbReference type="ARBA" id="ARBA00022448"/>
    </source>
</evidence>
<keyword evidence="9" id="KW-1185">Reference proteome</keyword>
<comment type="caution">
    <text evidence="8">The sequence shown here is derived from an EMBL/GenBank/DDBJ whole genome shotgun (WGS) entry which is preliminary data.</text>
</comment>
<feature type="transmembrane region" description="Helical" evidence="7">
    <location>
        <begin position="403"/>
        <end position="423"/>
    </location>
</feature>
<evidence type="ECO:0000256" key="1">
    <source>
        <dbReference type="ARBA" id="ARBA00004141"/>
    </source>
</evidence>
<dbReference type="InterPro" id="IPR036259">
    <property type="entry name" value="MFS_trans_sf"/>
</dbReference>
<evidence type="ECO:0000256" key="6">
    <source>
        <dbReference type="ARBA" id="ARBA00023136"/>
    </source>
</evidence>
<dbReference type="RefSeq" id="WP_167953553.1">
    <property type="nucleotide sequence ID" value="NZ_JAATJE010000001.1"/>
</dbReference>
<evidence type="ECO:0000313" key="8">
    <source>
        <dbReference type="EMBL" id="NJC33586.1"/>
    </source>
</evidence>
<feature type="transmembrane region" description="Helical" evidence="7">
    <location>
        <begin position="96"/>
        <end position="114"/>
    </location>
</feature>
<keyword evidence="3" id="KW-0813">Transport</keyword>
<dbReference type="SUPFAM" id="SSF103473">
    <property type="entry name" value="MFS general substrate transporter"/>
    <property type="match status" value="1"/>
</dbReference>
<evidence type="ECO:0000313" key="9">
    <source>
        <dbReference type="Proteomes" id="UP000734218"/>
    </source>
</evidence>
<keyword evidence="4 7" id="KW-0812">Transmembrane</keyword>
<feature type="transmembrane region" description="Helical" evidence="7">
    <location>
        <begin position="245"/>
        <end position="266"/>
    </location>
</feature>
<dbReference type="PANTHER" id="PTHR12778:SF10">
    <property type="entry name" value="MAJOR FACILITATOR SUPERFAMILY DOMAIN-CONTAINING PROTEIN 3"/>
    <property type="match status" value="1"/>
</dbReference>
<name>A0ABX0XLE3_9SPHN</name>
<dbReference type="EMBL" id="JAATJE010000001">
    <property type="protein sequence ID" value="NJC33586.1"/>
    <property type="molecule type" value="Genomic_DNA"/>
</dbReference>
<accession>A0ABX0XLE3</accession>
<feature type="transmembrane region" description="Helical" evidence="7">
    <location>
        <begin position="286"/>
        <end position="305"/>
    </location>
</feature>
<sequence>MTDHAVAARPSFAQALQLYLRPRPLAAFALGISSGFPLTLLLATMTFWLSRVGIDKTTIGFTIGLTTPYTLKFLWAPLVDRVPIPVLTRLVGQRRAWLFVVQALLVGALWQLGASAPEQGLAAFALWAIVVAFLSATQDIVIDAYRIELLSDAELPHGTAMNQFGYRTGNLLAGAGTIWLASAEGASVGWAVAYGLTSFLVLPAAVAALLAGPGRFVAREVSSAGRWLQDTVVSPFAEFFRRRGAVLILLFVLIYKLGDAMGQLMLNPMIVELGFSDIEYINANKFVGFWALIAGTALGAPFLAWLGMGRALLVSGVLMMASNLGFALLALSGHSPLGLGLAVGVENLTSGIGLTVFVTYLSGLSNLAYTATQFALLSSFAAVGRTWISTPSGYAAEALGWPGFYLLTTLVAVPGLVLLLVLWRRGFVVETARQVDAVETEAAPLDGEAAAAATAIRPR</sequence>
<dbReference type="Pfam" id="PF07690">
    <property type="entry name" value="MFS_1"/>
    <property type="match status" value="1"/>
</dbReference>
<evidence type="ECO:0000256" key="4">
    <source>
        <dbReference type="ARBA" id="ARBA00022692"/>
    </source>
</evidence>